<evidence type="ECO:0000313" key="3">
    <source>
        <dbReference type="Ensembl" id="ENSGWIP00000034802.1"/>
    </source>
</evidence>
<dbReference type="PANTHER" id="PTHR15454">
    <property type="entry name" value="NISCHARIN RELATED"/>
    <property type="match status" value="1"/>
</dbReference>
<name>A0A8C5GSQ3_GOUWI</name>
<dbReference type="RefSeq" id="XP_028323357.1">
    <property type="nucleotide sequence ID" value="XM_028467556.1"/>
</dbReference>
<organism evidence="3 4">
    <name type="scientific">Gouania willdenowi</name>
    <name type="common">Blunt-snouted clingfish</name>
    <name type="synonym">Lepadogaster willdenowi</name>
    <dbReference type="NCBI Taxonomy" id="441366"/>
    <lineage>
        <taxon>Eukaryota</taxon>
        <taxon>Metazoa</taxon>
        <taxon>Chordata</taxon>
        <taxon>Craniata</taxon>
        <taxon>Vertebrata</taxon>
        <taxon>Euteleostomi</taxon>
        <taxon>Actinopterygii</taxon>
        <taxon>Neopterygii</taxon>
        <taxon>Teleostei</taxon>
        <taxon>Neoteleostei</taxon>
        <taxon>Acanthomorphata</taxon>
        <taxon>Ovalentaria</taxon>
        <taxon>Blenniimorphae</taxon>
        <taxon>Blenniiformes</taxon>
        <taxon>Gobiesocoidei</taxon>
        <taxon>Gobiesocidae</taxon>
        <taxon>Gobiesocinae</taxon>
        <taxon>Gouania</taxon>
    </lineage>
</organism>
<dbReference type="GeneID" id="114476205"/>
<dbReference type="SUPFAM" id="SSF52058">
    <property type="entry name" value="L domain-like"/>
    <property type="match status" value="1"/>
</dbReference>
<proteinExistence type="predicted"/>
<protein>
    <recommendedName>
        <fullName evidence="5">Ubiquitin-like domain-containing protein</fullName>
    </recommendedName>
</protein>
<dbReference type="Ensembl" id="ENSGWIT00000037947.1">
    <property type="protein sequence ID" value="ENSGWIP00000034802.1"/>
    <property type="gene ID" value="ENSGWIG00000018040.1"/>
</dbReference>
<reference evidence="3" key="3">
    <citation type="submission" date="2025-09" db="UniProtKB">
        <authorList>
            <consortium name="Ensembl"/>
        </authorList>
    </citation>
    <scope>IDENTIFICATION</scope>
</reference>
<evidence type="ECO:0000313" key="4">
    <source>
        <dbReference type="Proteomes" id="UP000694680"/>
    </source>
</evidence>
<keyword evidence="1" id="KW-0433">Leucine-rich repeat</keyword>
<dbReference type="CTD" id="7007"/>
<sequence>MESSSDEEEQRTFVQVISEKYNPENFPYGQGIGVVILPRPPGSPVKDRLFLPSILVLNGCGIRKAGDRSDIATFCAHVVELDLSFNQINDWTEVCTIVSNVPHLDFLNLSMNPLSSVDLEPSMAEVFSRIRHLVLNNTKISWDTVHTLTQNTPELEELFLCLNGYNTVTESQKPCPSLRLLQITDNQLQEWAEVRKFGLLYPNLSTLVLANNSVDSVRDTKEALEHLFPNLCSINLNNTGLSKWEDIKRLNMFPNLKEVKAKGIPLLQSYSTQERRYLLLAQLPSIMLLNGSAVSVGEREDAERFFIRYYQDQGCPEPELSERYHILVSKYGHLAPLAEVDLTPTCAMINVRWGDRVERVSLRLEQTVGDLKKQLRALLQPPSNGIRLFYIAHEMCSVLGPEELKFGSRALHSYSIRDGDEILVVLKAKSRCSSSGL</sequence>
<dbReference type="PANTHER" id="PTHR15454:SF56">
    <property type="entry name" value="PROTEIN PHOSPHATASE 1 REGULATORY SUBUNIT 7-RELATED"/>
    <property type="match status" value="1"/>
</dbReference>
<dbReference type="InterPro" id="IPR032675">
    <property type="entry name" value="LRR_dom_sf"/>
</dbReference>
<dbReference type="AlphaFoldDB" id="A0A8C5GSQ3"/>
<evidence type="ECO:0000256" key="2">
    <source>
        <dbReference type="ARBA" id="ARBA00022737"/>
    </source>
</evidence>
<accession>A0A8C5GSQ3</accession>
<dbReference type="GO" id="GO:0005737">
    <property type="term" value="C:cytoplasm"/>
    <property type="evidence" value="ECO:0007669"/>
    <property type="project" value="TreeGrafter"/>
</dbReference>
<keyword evidence="2" id="KW-0677">Repeat</keyword>
<dbReference type="InterPro" id="IPR029071">
    <property type="entry name" value="Ubiquitin-like_domsf"/>
</dbReference>
<evidence type="ECO:0008006" key="5">
    <source>
        <dbReference type="Google" id="ProtNLM"/>
    </source>
</evidence>
<reference evidence="3" key="2">
    <citation type="submission" date="2025-08" db="UniProtKB">
        <authorList>
            <consortium name="Ensembl"/>
        </authorList>
    </citation>
    <scope>IDENTIFICATION</scope>
</reference>
<reference evidence="3" key="1">
    <citation type="submission" date="2020-06" db="EMBL/GenBank/DDBJ databases">
        <authorList>
            <consortium name="Wellcome Sanger Institute Data Sharing"/>
        </authorList>
    </citation>
    <scope>NUCLEOTIDE SEQUENCE [LARGE SCALE GENOMIC DNA]</scope>
</reference>
<keyword evidence="4" id="KW-1185">Reference proteome</keyword>
<dbReference type="Proteomes" id="UP000694680">
    <property type="component" value="Chromosome 14"/>
</dbReference>
<gene>
    <name evidence="3" type="primary">tecta</name>
</gene>
<dbReference type="SUPFAM" id="SSF54236">
    <property type="entry name" value="Ubiquitin-like"/>
    <property type="match status" value="1"/>
</dbReference>
<dbReference type="Gene3D" id="3.80.10.10">
    <property type="entry name" value="Ribonuclease Inhibitor"/>
    <property type="match status" value="2"/>
</dbReference>
<dbReference type="Gene3D" id="3.10.20.90">
    <property type="entry name" value="Phosphatidylinositol 3-kinase Catalytic Subunit, Chain A, domain 1"/>
    <property type="match status" value="1"/>
</dbReference>
<evidence type="ECO:0000256" key="1">
    <source>
        <dbReference type="ARBA" id="ARBA00022614"/>
    </source>
</evidence>